<evidence type="ECO:0000256" key="5">
    <source>
        <dbReference type="ARBA" id="ARBA00022692"/>
    </source>
</evidence>
<evidence type="ECO:0000256" key="3">
    <source>
        <dbReference type="ARBA" id="ARBA00022448"/>
    </source>
</evidence>
<dbReference type="Pfam" id="PF04066">
    <property type="entry name" value="MrpF_PhaF"/>
    <property type="match status" value="1"/>
</dbReference>
<keyword evidence="5 8" id="KW-0812">Transmembrane</keyword>
<comment type="similarity">
    <text evidence="2">Belongs to the CPA3 antiporters (TC 2.A.63) subunit F family.</text>
</comment>
<dbReference type="PATRIC" id="fig|1249552.3.peg.1444"/>
<evidence type="ECO:0000256" key="8">
    <source>
        <dbReference type="SAM" id="Phobius"/>
    </source>
</evidence>
<keyword evidence="7 8" id="KW-0472">Membrane</keyword>
<dbReference type="PANTHER" id="PTHR34702">
    <property type="entry name" value="NA(+)/H(+) ANTIPORTER SUBUNIT F1"/>
    <property type="match status" value="1"/>
</dbReference>
<dbReference type="PANTHER" id="PTHR34702:SF1">
    <property type="entry name" value="NA(+)_H(+) ANTIPORTER SUBUNIT F"/>
    <property type="match status" value="1"/>
</dbReference>
<evidence type="ECO:0000256" key="1">
    <source>
        <dbReference type="ARBA" id="ARBA00004651"/>
    </source>
</evidence>
<evidence type="ECO:0000256" key="7">
    <source>
        <dbReference type="ARBA" id="ARBA00023136"/>
    </source>
</evidence>
<gene>
    <name evidence="9" type="ORF">PS2015_1440</name>
</gene>
<dbReference type="STRING" id="1249552.PS2015_1440"/>
<comment type="subcellular location">
    <subcellularLocation>
        <location evidence="1">Cell membrane</location>
        <topology evidence="1">Multi-pass membrane protein</topology>
    </subcellularLocation>
</comment>
<dbReference type="InterPro" id="IPR007208">
    <property type="entry name" value="MrpF/PhaF-like"/>
</dbReference>
<evidence type="ECO:0000256" key="6">
    <source>
        <dbReference type="ARBA" id="ARBA00022989"/>
    </source>
</evidence>
<protein>
    <submittedName>
        <fullName evidence="9">Multiple resistance and pH regulation protein F</fullName>
    </submittedName>
</protein>
<keyword evidence="4" id="KW-1003">Cell membrane</keyword>
<sequence length="102" mass="10980">MILAAAAIAILVTMTLAMIRAFLGPTIYDRMLAVNMFGTKTVMLISLIAALAGRGDYLDIALVYAMINFIAMIAVMKFFEYGNLGHSGQDALTADQSDSPKE</sequence>
<reference evidence="9 10" key="1">
    <citation type="submission" date="2015-11" db="EMBL/GenBank/DDBJ databases">
        <authorList>
            <person name="Zhang Y."/>
            <person name="Guo Z."/>
        </authorList>
    </citation>
    <scope>NUCLEOTIDE SEQUENCE [LARGE SCALE GENOMIC DNA]</scope>
    <source>
        <strain evidence="9 10">KCTC 32221</strain>
    </source>
</reference>
<feature type="transmembrane region" description="Helical" evidence="8">
    <location>
        <begin position="60"/>
        <end position="79"/>
    </location>
</feature>
<proteinExistence type="inferred from homology"/>
<dbReference type="EMBL" id="CP013189">
    <property type="protein sequence ID" value="ALO46097.1"/>
    <property type="molecule type" value="Genomic_DNA"/>
</dbReference>
<dbReference type="GO" id="GO:0015385">
    <property type="term" value="F:sodium:proton antiporter activity"/>
    <property type="evidence" value="ECO:0007669"/>
    <property type="project" value="TreeGrafter"/>
</dbReference>
<feature type="transmembrane region" description="Helical" evidence="8">
    <location>
        <begin position="31"/>
        <end position="53"/>
    </location>
</feature>
<keyword evidence="6 8" id="KW-1133">Transmembrane helix</keyword>
<dbReference type="KEGG" id="pspi:PS2015_1440"/>
<evidence type="ECO:0000313" key="9">
    <source>
        <dbReference type="EMBL" id="ALO46097.1"/>
    </source>
</evidence>
<keyword evidence="3" id="KW-0813">Transport</keyword>
<dbReference type="AlphaFoldDB" id="A0A0S2KCR9"/>
<name>A0A0S2KCR9_9GAMM</name>
<dbReference type="RefSeq" id="WP_058021573.1">
    <property type="nucleotide sequence ID" value="NZ_CP013189.1"/>
</dbReference>
<evidence type="ECO:0000256" key="4">
    <source>
        <dbReference type="ARBA" id="ARBA00022475"/>
    </source>
</evidence>
<organism evidence="9 10">
    <name type="scientific">Pseudohongiella spirulinae</name>
    <dbReference type="NCBI Taxonomy" id="1249552"/>
    <lineage>
        <taxon>Bacteria</taxon>
        <taxon>Pseudomonadati</taxon>
        <taxon>Pseudomonadota</taxon>
        <taxon>Gammaproteobacteria</taxon>
        <taxon>Pseudomonadales</taxon>
        <taxon>Pseudohongiellaceae</taxon>
        <taxon>Pseudohongiella</taxon>
    </lineage>
</organism>
<evidence type="ECO:0000256" key="2">
    <source>
        <dbReference type="ARBA" id="ARBA00009212"/>
    </source>
</evidence>
<accession>A0A0S2KCR9</accession>
<keyword evidence="10" id="KW-1185">Reference proteome</keyword>
<dbReference type="GO" id="GO:0005886">
    <property type="term" value="C:plasma membrane"/>
    <property type="evidence" value="ECO:0007669"/>
    <property type="project" value="UniProtKB-SubCell"/>
</dbReference>
<dbReference type="Proteomes" id="UP000065641">
    <property type="component" value="Chromosome"/>
</dbReference>
<evidence type="ECO:0000313" key="10">
    <source>
        <dbReference type="Proteomes" id="UP000065641"/>
    </source>
</evidence>